<comment type="caution">
    <text evidence="2">The sequence shown here is derived from an EMBL/GenBank/DDBJ whole genome shotgun (WGS) entry which is preliminary data.</text>
</comment>
<keyword evidence="1" id="KW-0812">Transmembrane</keyword>
<dbReference type="Proteomes" id="UP001175271">
    <property type="component" value="Unassembled WGS sequence"/>
</dbReference>
<sequence>MLNIFAGVLFLLIGVIGTPLYGRVLYILIKKHSSSEVYRLMAHIGVVQMAAVPGLVLSGLMHLIGQDVLHVASTFFKVFTLSTRVEALLSFELAVMRLEINCNKPLPDGWAKVTTAVIYIYAVLSFFLTVSPWCDYEVYPGKFAPSFNTTQPACDALRITTDVQMIGSFLGTFLVYAFIVRHIYYTGNVVQKNSLVNAGVRFAIELVIHLVFMLGFDSPAAEVCLTACFGLNSLVVPVVLHLIFNKPLRKAFNPWKKTTAINVQVVQFSATTAH</sequence>
<dbReference type="AlphaFoldDB" id="A0AA39HMR3"/>
<feature type="transmembrane region" description="Helical" evidence="1">
    <location>
        <begin position="6"/>
        <end position="28"/>
    </location>
</feature>
<protein>
    <submittedName>
        <fullName evidence="2">Uncharacterized protein</fullName>
    </submittedName>
</protein>
<proteinExistence type="predicted"/>
<gene>
    <name evidence="2" type="ORF">QR680_004132</name>
</gene>
<evidence type="ECO:0000313" key="2">
    <source>
        <dbReference type="EMBL" id="KAK0408745.1"/>
    </source>
</evidence>
<dbReference type="SUPFAM" id="SSF81321">
    <property type="entry name" value="Family A G protein-coupled receptor-like"/>
    <property type="match status" value="1"/>
</dbReference>
<accession>A0AA39HMR3</accession>
<name>A0AA39HMR3_9BILA</name>
<feature type="transmembrane region" description="Helical" evidence="1">
    <location>
        <begin position="40"/>
        <end position="64"/>
    </location>
</feature>
<reference evidence="2" key="1">
    <citation type="submission" date="2023-06" db="EMBL/GenBank/DDBJ databases">
        <title>Genomic analysis of the entomopathogenic nematode Steinernema hermaphroditum.</title>
        <authorList>
            <person name="Schwarz E.M."/>
            <person name="Heppert J.K."/>
            <person name="Baniya A."/>
            <person name="Schwartz H.T."/>
            <person name="Tan C.-H."/>
            <person name="Antoshechkin I."/>
            <person name="Sternberg P.W."/>
            <person name="Goodrich-Blair H."/>
            <person name="Dillman A.R."/>
        </authorList>
    </citation>
    <scope>NUCLEOTIDE SEQUENCE</scope>
    <source>
        <strain evidence="2">PS9179</strain>
        <tissue evidence="2">Whole animal</tissue>
    </source>
</reference>
<feature type="transmembrane region" description="Helical" evidence="1">
    <location>
        <begin position="220"/>
        <end position="244"/>
    </location>
</feature>
<dbReference type="EMBL" id="JAUCMV010000003">
    <property type="protein sequence ID" value="KAK0408745.1"/>
    <property type="molecule type" value="Genomic_DNA"/>
</dbReference>
<feature type="transmembrane region" description="Helical" evidence="1">
    <location>
        <begin position="165"/>
        <end position="183"/>
    </location>
</feature>
<organism evidence="2 3">
    <name type="scientific">Steinernema hermaphroditum</name>
    <dbReference type="NCBI Taxonomy" id="289476"/>
    <lineage>
        <taxon>Eukaryota</taxon>
        <taxon>Metazoa</taxon>
        <taxon>Ecdysozoa</taxon>
        <taxon>Nematoda</taxon>
        <taxon>Chromadorea</taxon>
        <taxon>Rhabditida</taxon>
        <taxon>Tylenchina</taxon>
        <taxon>Panagrolaimomorpha</taxon>
        <taxon>Strongyloidoidea</taxon>
        <taxon>Steinernematidae</taxon>
        <taxon>Steinernema</taxon>
    </lineage>
</organism>
<feature type="transmembrane region" description="Helical" evidence="1">
    <location>
        <begin position="110"/>
        <end position="130"/>
    </location>
</feature>
<keyword evidence="3" id="KW-1185">Reference proteome</keyword>
<feature type="transmembrane region" description="Helical" evidence="1">
    <location>
        <begin position="195"/>
        <end position="214"/>
    </location>
</feature>
<evidence type="ECO:0000256" key="1">
    <source>
        <dbReference type="SAM" id="Phobius"/>
    </source>
</evidence>
<keyword evidence="1" id="KW-0472">Membrane</keyword>
<evidence type="ECO:0000313" key="3">
    <source>
        <dbReference type="Proteomes" id="UP001175271"/>
    </source>
</evidence>
<keyword evidence="1" id="KW-1133">Transmembrane helix</keyword>